<dbReference type="Pfam" id="PF16879">
    <property type="entry name" value="Sin3a_C"/>
    <property type="match status" value="1"/>
</dbReference>
<dbReference type="Gene3D" id="1.20.1160.11">
    <property type="entry name" value="Paired amphipathic helix"/>
    <property type="match status" value="3"/>
</dbReference>
<evidence type="ECO:0000259" key="9">
    <source>
        <dbReference type="SMART" id="SM00761"/>
    </source>
</evidence>
<keyword evidence="2" id="KW-0678">Repressor</keyword>
<evidence type="ECO:0000256" key="5">
    <source>
        <dbReference type="ARBA" id="ARBA00023163"/>
    </source>
</evidence>
<dbReference type="SMART" id="SM00761">
    <property type="entry name" value="HDAC_interact"/>
    <property type="match status" value="1"/>
</dbReference>
<reference evidence="10 11" key="2">
    <citation type="journal article" date="2012" name="Open Biol.">
        <title>Characteristics of nucleosomes and linker DNA regions on the genome of the basidiomycete Mixia osmundae revealed by mono- and dinucleosome mapping.</title>
        <authorList>
            <person name="Nishida H."/>
            <person name="Kondo S."/>
            <person name="Matsumoto T."/>
            <person name="Suzuki Y."/>
            <person name="Yoshikawa H."/>
            <person name="Taylor T.D."/>
            <person name="Sugiyama J."/>
        </authorList>
    </citation>
    <scope>NUCLEOTIDE SEQUENCE [LARGE SCALE GENOMIC DNA]</scope>
    <source>
        <strain evidence="11">CBS 9802 / IAM 14324 / JCM 22182 / KY 12970</strain>
    </source>
</reference>
<evidence type="ECO:0000256" key="8">
    <source>
        <dbReference type="SAM" id="MobiDB-lite"/>
    </source>
</evidence>
<proteinExistence type="predicted"/>
<comment type="subcellular location">
    <subcellularLocation>
        <location evidence="1 7">Nucleus</location>
    </subcellularLocation>
</comment>
<reference evidence="10 11" key="1">
    <citation type="journal article" date="2011" name="J. Gen. Appl. Microbiol.">
        <title>Draft genome sequencing of the enigmatic basidiomycete Mixia osmundae.</title>
        <authorList>
            <person name="Nishida H."/>
            <person name="Nagatsuka Y."/>
            <person name="Sugiyama J."/>
        </authorList>
    </citation>
    <scope>NUCLEOTIDE SEQUENCE [LARGE SCALE GENOMIC DNA]</scope>
    <source>
        <strain evidence="11">CBS 9802 / IAM 14324 / JCM 22182 / KY 12970</strain>
    </source>
</reference>
<dbReference type="HOGENOM" id="CLU_001360_2_2_1"/>
<keyword evidence="5" id="KW-0804">Transcription</keyword>
<feature type="compositionally biased region" description="Acidic residues" evidence="8">
    <location>
        <begin position="927"/>
        <end position="939"/>
    </location>
</feature>
<protein>
    <recommendedName>
        <fullName evidence="9">Histone deacetylase interacting domain-containing protein</fullName>
    </recommendedName>
</protein>
<feature type="domain" description="Histone deacetylase interacting" evidence="9">
    <location>
        <begin position="621"/>
        <end position="720"/>
    </location>
</feature>
<name>G7E1Y1_MIXOS</name>
<dbReference type="InParanoid" id="G7E1Y1"/>
<comment type="caution">
    <text evidence="10">The sequence shown here is derived from an EMBL/GenBank/DDBJ whole genome shotgun (WGS) entry which is preliminary data.</text>
</comment>
<feature type="compositionally biased region" description="Basic residues" evidence="8">
    <location>
        <begin position="457"/>
        <end position="466"/>
    </location>
</feature>
<dbReference type="PANTHER" id="PTHR12346:SF0">
    <property type="entry name" value="SIN3A, ISOFORM G"/>
    <property type="match status" value="1"/>
</dbReference>
<dbReference type="STRING" id="764103.G7E1Y1"/>
<dbReference type="FunFam" id="1.20.1160.11:FF:000003">
    <property type="entry name" value="Paired amphipathic helix SIN3-like protein"/>
    <property type="match status" value="1"/>
</dbReference>
<evidence type="ECO:0000256" key="2">
    <source>
        <dbReference type="ARBA" id="ARBA00022491"/>
    </source>
</evidence>
<feature type="compositionally biased region" description="Polar residues" evidence="8">
    <location>
        <begin position="467"/>
        <end position="479"/>
    </location>
</feature>
<dbReference type="PANTHER" id="PTHR12346">
    <property type="entry name" value="SIN3B-RELATED"/>
    <property type="match status" value="1"/>
</dbReference>
<evidence type="ECO:0000256" key="3">
    <source>
        <dbReference type="ARBA" id="ARBA00022737"/>
    </source>
</evidence>
<dbReference type="PROSITE" id="PS51477">
    <property type="entry name" value="PAH"/>
    <property type="match status" value="3"/>
</dbReference>
<feature type="region of interest" description="Disordered" evidence="8">
    <location>
        <begin position="409"/>
        <end position="479"/>
    </location>
</feature>
<sequence length="1855" mass="204192">MDNIDAQTLSAAQSMLTSAGVLRAGEDLSAAGHGERVRTHSSTDANGAPVLGEHAEAEHIFFNPAHGSEEMDDPSIAMAGVVGLGPNYRPLNVKDALSYLDEVKLRFRDAPEVYNRFLDVMKDFKTQAIDTPGVIDRVSSLFRGHPALIQGFNTFLPPGYRIECSAADPSAGQGANLITVTTPTGTTTRTQIGGGPIFGETSGGSSPLEAGKKQEDAAIPPSGLMSYAQRPVLLPPLPQNQLTAGLHLNQLPMPGPMDAMGIMDPAIATPGAASVLGIHDPKRPPVEFNHAINYVNKIKNRFTGDPETYKTFLEILQTYQKEQRPIQDVYASVTILFKHAPDLLDEFKQFLPDTSQPGTTSSGLFGMLNAPGGMLNAPGMLDGPASDPYGNTGYGQGFGNSAYPGDTYNSASFSPSKRSSKNATGSASRSDPSRSKKRRHPAYDMDGMPVSHEPRSKSGKSRRPKQRLQSPRSTSPIQQQLDVDYAAQPFDPYGTYLQPVQPPPPPTIPPAPPLLFPNGFPGQALVSAEELSFFDKVKKFIDDRQTYHEFLKTLNLYSQEIVDEETLVSKVFEFIGRDEDLFDSFKELVGWDPVKSGYVNGEEWFIDNCAALERPKLDLQSLESFGPSYRKLPRDEIELACSGRDAHCWSVLNDHYVVFATWASEGTGGHKSNMYETALANSEQERHWYSVQIESLQRVIALLEPINDRITTMNADERSRLRLPPGLGSTGRSIVERIVKKIYGGDMPQTRNEHGTEVLRALSDNPAVAVPIVLARLKQKDEDWKKALREWNRVWREVDVKNHYRALDHQGVGFKTNDKRNINPKALITEIEVLRRDRQQKRVLIPAETSSLRPNHQFELGMSDRAVLFDVFKLAFSYLDRAQSGFSGPEKERVESTMRILMPMLFDIDDEEMTLNVAPAPATESRQEDDGDEDLDSDVGEGTNGSGAEEATRRALVTSRSKANVGLRRKLLEQHVAMERRAAGSRAVTPQPTESREGSPDDVDKRKAFYGASGDATWITASLAPVPLSPTAQGKRPAVSRDIVGEAKMDSALATQGADTGKRPLCCYGNSVFYCLLRLVNLLYFRLTSLKQTAAALADAPKHERLNPLAVDLGLATPVPQIDEGENPAVNFYGLLLECCERLFDGEIDQSTFEESLRYMWGIKAYLLFTVDKVVSGIIKQVHAINSEPKCQELVALMQRDRRATQTTRRQQIAYRMEAQSIIGTEEDVYKFEWISDPGVLTVQLLDPVETTVDSAASAEAQFEHYVDSFVLVNATEGVPRDVKLPFLKRNLSRSPLKEVKIKQSGGLEARVDPQSYALAFVSDTGDSIVRTSPTRYAQHDGSPAESKKAAFDSWLTERVQCDTCRRKAPVEPLPPTVASSSAQQRAKLIKMGKMIKSVLASIALASVAVAVSLPQQVNERDLFERAPADQDIPWELPAAPIIHRDANGMITGGVTTCFLNLTDPAITRDTGFVGGFKTMFNLIWDGSAFMGMFGIKPFAVAQIFPLGGDFDATWTDFMVTNSASGSHPQFPYLFNFIAASGKGPQAAMVTNYTVEMLTLGGTGYQTYQPSKDGKTALKNYYSLVCSGQPDPTQIPSFNRVYVSTEIAILLEPPPASQLRLLGMAGSEPHMDDAGEGASGLPTKLSGSHATAFAPVRDYEPMIRPQWKYHARLPIDTEADDDDWEWQTEEVSFVIMDNETAQGKDAVGRSEELQIYDFDRKEPLVVVGEDRYLAIHEELTGDEILLRELPVGPGRKPDQSEDDDHDLPKHLRRTAKRKTRLPTTSLPARPTHNEPMLIPAAVTLARFRLVPTEASARPIVKKVSTEAPQSTPAPARTKPGTKRNRRARDSSPGLD</sequence>
<gene>
    <name evidence="10" type="primary">Mo03567</name>
    <name evidence="10" type="ORF">E5Q_03567</name>
</gene>
<feature type="compositionally biased region" description="Basic residues" evidence="8">
    <location>
        <begin position="1770"/>
        <end position="1780"/>
    </location>
</feature>
<evidence type="ECO:0000256" key="7">
    <source>
        <dbReference type="PROSITE-ProRule" id="PRU00810"/>
    </source>
</evidence>
<dbReference type="GO" id="GO:0010628">
    <property type="term" value="P:positive regulation of gene expression"/>
    <property type="evidence" value="ECO:0007669"/>
    <property type="project" value="UniProtKB-ARBA"/>
</dbReference>
<evidence type="ECO:0000256" key="4">
    <source>
        <dbReference type="ARBA" id="ARBA00023015"/>
    </source>
</evidence>
<keyword evidence="11" id="KW-1185">Reference proteome</keyword>
<evidence type="ECO:0000256" key="1">
    <source>
        <dbReference type="ARBA" id="ARBA00004123"/>
    </source>
</evidence>
<dbReference type="OrthoDB" id="10265969at2759"/>
<organism evidence="10 11">
    <name type="scientific">Mixia osmundae (strain CBS 9802 / IAM 14324 / JCM 22182 / KY 12970)</name>
    <dbReference type="NCBI Taxonomy" id="764103"/>
    <lineage>
        <taxon>Eukaryota</taxon>
        <taxon>Fungi</taxon>
        <taxon>Dikarya</taxon>
        <taxon>Basidiomycota</taxon>
        <taxon>Pucciniomycotina</taxon>
        <taxon>Mixiomycetes</taxon>
        <taxon>Mixiales</taxon>
        <taxon>Mixiaceae</taxon>
        <taxon>Mixia</taxon>
    </lineage>
</organism>
<dbReference type="EMBL" id="BABT02000108">
    <property type="protein sequence ID" value="GAA96894.1"/>
    <property type="molecule type" value="Genomic_DNA"/>
</dbReference>
<feature type="region of interest" description="Disordered" evidence="8">
    <location>
        <begin position="184"/>
        <end position="219"/>
    </location>
</feature>
<keyword evidence="3" id="KW-0677">Repeat</keyword>
<dbReference type="SUPFAM" id="SSF47762">
    <property type="entry name" value="PAH2 domain"/>
    <property type="match status" value="3"/>
</dbReference>
<keyword evidence="6 7" id="KW-0539">Nucleus</keyword>
<evidence type="ECO:0000313" key="10">
    <source>
        <dbReference type="EMBL" id="GAA96894.1"/>
    </source>
</evidence>
<accession>G7E1Y1</accession>
<feature type="region of interest" description="Disordered" evidence="8">
    <location>
        <begin position="980"/>
        <end position="1004"/>
    </location>
</feature>
<dbReference type="GO" id="GO:0000122">
    <property type="term" value="P:negative regulation of transcription by RNA polymerase II"/>
    <property type="evidence" value="ECO:0007669"/>
    <property type="project" value="TreeGrafter"/>
</dbReference>
<feature type="region of interest" description="Disordered" evidence="8">
    <location>
        <begin position="920"/>
        <end position="959"/>
    </location>
</feature>
<feature type="compositionally biased region" description="Basic and acidic residues" evidence="8">
    <location>
        <begin position="994"/>
        <end position="1004"/>
    </location>
</feature>
<dbReference type="InterPro" id="IPR039774">
    <property type="entry name" value="Sin3-like"/>
</dbReference>
<dbReference type="GO" id="GO:0033698">
    <property type="term" value="C:Rpd3L complex"/>
    <property type="evidence" value="ECO:0007669"/>
    <property type="project" value="UniProtKB-ARBA"/>
</dbReference>
<dbReference type="Pfam" id="PF08295">
    <property type="entry name" value="Sin3_corepress"/>
    <property type="match status" value="1"/>
</dbReference>
<dbReference type="FunFam" id="1.20.1160.11:FF:000001">
    <property type="entry name" value="Paired amphipathic helix protein Sin3"/>
    <property type="match status" value="1"/>
</dbReference>
<evidence type="ECO:0000256" key="6">
    <source>
        <dbReference type="ARBA" id="ARBA00023242"/>
    </source>
</evidence>
<evidence type="ECO:0000313" key="11">
    <source>
        <dbReference type="Proteomes" id="UP000009131"/>
    </source>
</evidence>
<dbReference type="InterPro" id="IPR036600">
    <property type="entry name" value="PAH_sf"/>
</dbReference>
<dbReference type="InterPro" id="IPR013194">
    <property type="entry name" value="HDAC_interact_dom"/>
</dbReference>
<dbReference type="eggNOG" id="KOG4204">
    <property type="taxonomic scope" value="Eukaryota"/>
</dbReference>
<dbReference type="Pfam" id="PF02671">
    <property type="entry name" value="PAH"/>
    <property type="match status" value="3"/>
</dbReference>
<dbReference type="InterPro" id="IPR031693">
    <property type="entry name" value="Sin3_C"/>
</dbReference>
<keyword evidence="4" id="KW-0805">Transcription regulation</keyword>
<dbReference type="InterPro" id="IPR003822">
    <property type="entry name" value="PAH"/>
</dbReference>
<feature type="region of interest" description="Disordered" evidence="8">
    <location>
        <begin position="1746"/>
        <end position="1794"/>
    </location>
</feature>
<feature type="region of interest" description="Disordered" evidence="8">
    <location>
        <begin position="1815"/>
        <end position="1855"/>
    </location>
</feature>
<dbReference type="GO" id="GO:0003714">
    <property type="term" value="F:transcription corepressor activity"/>
    <property type="evidence" value="ECO:0007669"/>
    <property type="project" value="InterPro"/>
</dbReference>
<dbReference type="FunFam" id="1.20.1160.11:FF:000002">
    <property type="entry name" value="Paired amphipathic helix protein SIN3"/>
    <property type="match status" value="1"/>
</dbReference>
<dbReference type="Proteomes" id="UP000009131">
    <property type="component" value="Unassembled WGS sequence"/>
</dbReference>
<dbReference type="FunCoup" id="G7E1Y1">
    <property type="interactions" value="602"/>
</dbReference>